<feature type="binding site" evidence="17">
    <location>
        <begin position="103"/>
        <end position="109"/>
    </location>
    <ligand>
        <name>ATP</name>
        <dbReference type="ChEBI" id="CHEBI:30616"/>
    </ligand>
</feature>
<evidence type="ECO:0000256" key="17">
    <source>
        <dbReference type="HAMAP-Rule" id="MF_00639"/>
    </source>
</evidence>
<dbReference type="InterPro" id="IPR005762">
    <property type="entry name" value="MurD"/>
</dbReference>
<evidence type="ECO:0000256" key="7">
    <source>
        <dbReference type="ARBA" id="ARBA00022490"/>
    </source>
</evidence>
<dbReference type="EMBL" id="CP060715">
    <property type="protein sequence ID" value="QNN60584.1"/>
    <property type="molecule type" value="Genomic_DNA"/>
</dbReference>
<dbReference type="SUPFAM" id="SSF51984">
    <property type="entry name" value="MurCD N-terminal domain"/>
    <property type="match status" value="1"/>
</dbReference>
<dbReference type="EC" id="6.3.2.9" evidence="5 17"/>
<protein>
    <recommendedName>
        <fullName evidence="6 17">UDP-N-acetylmuramoylalanine--D-glutamate ligase</fullName>
        <ecNumber evidence="5 17">6.3.2.9</ecNumber>
    </recommendedName>
    <alternativeName>
        <fullName evidence="15 17">D-glutamic acid-adding enzyme</fullName>
    </alternativeName>
    <alternativeName>
        <fullName evidence="14 17">UDP-N-acetylmuramoyl-L-alanyl-D-glutamate synthetase</fullName>
    </alternativeName>
</protein>
<comment type="catalytic activity">
    <reaction evidence="16 17 18">
        <text>UDP-N-acetyl-alpha-D-muramoyl-L-alanine + D-glutamate + ATP = UDP-N-acetyl-alpha-D-muramoyl-L-alanyl-D-glutamate + ADP + phosphate + H(+)</text>
        <dbReference type="Rhea" id="RHEA:16429"/>
        <dbReference type="ChEBI" id="CHEBI:15378"/>
        <dbReference type="ChEBI" id="CHEBI:29986"/>
        <dbReference type="ChEBI" id="CHEBI:30616"/>
        <dbReference type="ChEBI" id="CHEBI:43474"/>
        <dbReference type="ChEBI" id="CHEBI:83898"/>
        <dbReference type="ChEBI" id="CHEBI:83900"/>
        <dbReference type="ChEBI" id="CHEBI:456216"/>
        <dbReference type="EC" id="6.3.2.9"/>
    </reaction>
</comment>
<evidence type="ECO:0000256" key="1">
    <source>
        <dbReference type="ARBA" id="ARBA00002734"/>
    </source>
</evidence>
<feature type="domain" description="Mur ligase central" evidence="20">
    <location>
        <begin position="101"/>
        <end position="272"/>
    </location>
</feature>
<dbReference type="InterPro" id="IPR036565">
    <property type="entry name" value="Mur-like_cat_sf"/>
</dbReference>
<keyword evidence="17 18" id="KW-0132">Cell division</keyword>
<dbReference type="GO" id="GO:0005524">
    <property type="term" value="F:ATP binding"/>
    <property type="evidence" value="ECO:0007669"/>
    <property type="project" value="UniProtKB-UniRule"/>
</dbReference>
<dbReference type="Proteomes" id="UP000515928">
    <property type="component" value="Chromosome"/>
</dbReference>
<evidence type="ECO:0000259" key="19">
    <source>
        <dbReference type="Pfam" id="PF02875"/>
    </source>
</evidence>
<evidence type="ECO:0000256" key="11">
    <source>
        <dbReference type="ARBA" id="ARBA00022960"/>
    </source>
</evidence>
<feature type="domain" description="Mur ligase C-terminal" evidence="19">
    <location>
        <begin position="294"/>
        <end position="402"/>
    </location>
</feature>
<evidence type="ECO:0000256" key="8">
    <source>
        <dbReference type="ARBA" id="ARBA00022598"/>
    </source>
</evidence>
<gene>
    <name evidence="17 21" type="primary">murD</name>
    <name evidence="21" type="ORF">H9L01_09460</name>
</gene>
<dbReference type="UniPathway" id="UPA00219"/>
<evidence type="ECO:0000313" key="22">
    <source>
        <dbReference type="Proteomes" id="UP000515928"/>
    </source>
</evidence>
<dbReference type="InterPro" id="IPR004101">
    <property type="entry name" value="Mur_ligase_C"/>
</dbReference>
<evidence type="ECO:0000256" key="13">
    <source>
        <dbReference type="ARBA" id="ARBA00023316"/>
    </source>
</evidence>
<evidence type="ECO:0000256" key="3">
    <source>
        <dbReference type="ARBA" id="ARBA00004752"/>
    </source>
</evidence>
<evidence type="ECO:0000256" key="12">
    <source>
        <dbReference type="ARBA" id="ARBA00022984"/>
    </source>
</evidence>
<comment type="pathway">
    <text evidence="3 17 18">Cell wall biogenesis; peptidoglycan biosynthesis.</text>
</comment>
<proteinExistence type="inferred from homology"/>
<dbReference type="Gene3D" id="3.90.190.20">
    <property type="entry name" value="Mur ligase, C-terminal domain"/>
    <property type="match status" value="1"/>
</dbReference>
<dbReference type="GO" id="GO:0008764">
    <property type="term" value="F:UDP-N-acetylmuramoylalanine-D-glutamate ligase activity"/>
    <property type="evidence" value="ECO:0007669"/>
    <property type="project" value="UniProtKB-UniRule"/>
</dbReference>
<keyword evidence="11 17" id="KW-0133">Cell shape</keyword>
<dbReference type="GO" id="GO:0071555">
    <property type="term" value="P:cell wall organization"/>
    <property type="evidence" value="ECO:0007669"/>
    <property type="project" value="UniProtKB-KW"/>
</dbReference>
<keyword evidence="9 17" id="KW-0547">Nucleotide-binding</keyword>
<evidence type="ECO:0000256" key="15">
    <source>
        <dbReference type="ARBA" id="ARBA00032324"/>
    </source>
</evidence>
<dbReference type="GO" id="GO:0005737">
    <property type="term" value="C:cytoplasm"/>
    <property type="evidence" value="ECO:0007669"/>
    <property type="project" value="UniProtKB-SubCell"/>
</dbReference>
<evidence type="ECO:0000313" key="21">
    <source>
        <dbReference type="EMBL" id="QNN60584.1"/>
    </source>
</evidence>
<evidence type="ECO:0000259" key="20">
    <source>
        <dbReference type="Pfam" id="PF08245"/>
    </source>
</evidence>
<evidence type="ECO:0000256" key="18">
    <source>
        <dbReference type="RuleBase" id="RU003664"/>
    </source>
</evidence>
<reference evidence="21 22" key="1">
    <citation type="submission" date="2020-08" db="EMBL/GenBank/DDBJ databases">
        <title>Genome sequence of Erysipelothrix inopinata DSM 15511T.</title>
        <authorList>
            <person name="Hyun D.-W."/>
            <person name="Bae J.-W."/>
        </authorList>
    </citation>
    <scope>NUCLEOTIDE SEQUENCE [LARGE SCALE GENOMIC DNA]</scope>
    <source>
        <strain evidence="21 22">DSM 15511</strain>
    </source>
</reference>
<evidence type="ECO:0000256" key="14">
    <source>
        <dbReference type="ARBA" id="ARBA00030398"/>
    </source>
</evidence>
<dbReference type="Pfam" id="PF08245">
    <property type="entry name" value="Mur_ligase_M"/>
    <property type="match status" value="1"/>
</dbReference>
<dbReference type="Pfam" id="PF02875">
    <property type="entry name" value="Mur_ligase_C"/>
    <property type="match status" value="1"/>
</dbReference>
<evidence type="ECO:0000256" key="5">
    <source>
        <dbReference type="ARBA" id="ARBA00012212"/>
    </source>
</evidence>
<keyword evidence="13 17" id="KW-0961">Cell wall biogenesis/degradation</keyword>
<keyword evidence="8 17" id="KW-0436">Ligase</keyword>
<comment type="function">
    <text evidence="1 17 18">Cell wall formation. Catalyzes the addition of glutamate to the nucleotide precursor UDP-N-acetylmuramoyl-L-alanine (UMA).</text>
</comment>
<evidence type="ECO:0000256" key="4">
    <source>
        <dbReference type="ARBA" id="ARBA00010416"/>
    </source>
</evidence>
<keyword evidence="10 17" id="KW-0067">ATP-binding</keyword>
<dbReference type="PANTHER" id="PTHR43692">
    <property type="entry name" value="UDP-N-ACETYLMURAMOYLALANINE--D-GLUTAMATE LIGASE"/>
    <property type="match status" value="1"/>
</dbReference>
<comment type="subcellular location">
    <subcellularLocation>
        <location evidence="2 17 18">Cytoplasm</location>
    </subcellularLocation>
</comment>
<evidence type="ECO:0000256" key="6">
    <source>
        <dbReference type="ARBA" id="ARBA00015655"/>
    </source>
</evidence>
<dbReference type="GO" id="GO:0008360">
    <property type="term" value="P:regulation of cell shape"/>
    <property type="evidence" value="ECO:0007669"/>
    <property type="project" value="UniProtKB-KW"/>
</dbReference>
<dbReference type="AlphaFoldDB" id="A0A7G9RYA9"/>
<name>A0A7G9RYA9_9FIRM</name>
<dbReference type="SUPFAM" id="SSF53623">
    <property type="entry name" value="MurD-like peptide ligases, catalytic domain"/>
    <property type="match status" value="1"/>
</dbReference>
<dbReference type="PANTHER" id="PTHR43692:SF1">
    <property type="entry name" value="UDP-N-ACETYLMURAMOYLALANINE--D-GLUTAMATE LIGASE"/>
    <property type="match status" value="1"/>
</dbReference>
<keyword evidence="12 17" id="KW-0573">Peptidoglycan synthesis</keyword>
<keyword evidence="22" id="KW-1185">Reference proteome</keyword>
<keyword evidence="7 17" id="KW-0963">Cytoplasm</keyword>
<dbReference type="KEGG" id="eio:H9L01_09460"/>
<comment type="similarity">
    <text evidence="4 17">Belongs to the MurCDEF family.</text>
</comment>
<dbReference type="InterPro" id="IPR013221">
    <property type="entry name" value="Mur_ligase_cen"/>
</dbReference>
<evidence type="ECO:0000256" key="16">
    <source>
        <dbReference type="ARBA" id="ARBA00047632"/>
    </source>
</evidence>
<dbReference type="HAMAP" id="MF_00639">
    <property type="entry name" value="MurD"/>
    <property type="match status" value="1"/>
</dbReference>
<dbReference type="SUPFAM" id="SSF53244">
    <property type="entry name" value="MurD-like peptide ligases, peptide-binding domain"/>
    <property type="match status" value="1"/>
</dbReference>
<dbReference type="NCBIfam" id="TIGR01087">
    <property type="entry name" value="murD"/>
    <property type="match status" value="1"/>
</dbReference>
<dbReference type="InterPro" id="IPR036615">
    <property type="entry name" value="Mur_ligase_C_dom_sf"/>
</dbReference>
<dbReference type="GO" id="GO:0051301">
    <property type="term" value="P:cell division"/>
    <property type="evidence" value="ECO:0007669"/>
    <property type="project" value="UniProtKB-KW"/>
</dbReference>
<evidence type="ECO:0000256" key="2">
    <source>
        <dbReference type="ARBA" id="ARBA00004496"/>
    </source>
</evidence>
<dbReference type="Gene3D" id="3.40.50.720">
    <property type="entry name" value="NAD(P)-binding Rossmann-like Domain"/>
    <property type="match status" value="1"/>
</dbReference>
<sequence length="426" mass="47577">MKALIIGGARSGLGCARLLNQQGYDVTLATNSDFSERSEIEALGIKVLLDDKDMSLVDAYDVVVKNPGIPNDHPLVSQFDTVLNEIEIASMFSSSYDYYAISGTNGKTTTTTLLYEMLKEKSDSAMLAGNVGYALSQRVYEIGNEKCDVALEISAFQMEGTPTFSPKVYALLNLSPDHMDRYEEVDDYYLAKCKILPRVGLFVRNFDDKNIMRLTKNFEGPCINISLDNTEADVYRQGKQVIYKGSVLFDIDELKIVGDHNIMNAMFACILALEAGVTLNQIQTVLYSFVGVEHRIEFVRELRGVRYYNDSKATNPESTEVCLKAFDKPILLLAGGYDKHISFDLLKPYTPKLKKIYLFGDSALQLKEIWPEAIIVETMIEAINLASNDAVSGDVVVLSPACASYDQFDNFEERGNIFKETIKTLQ</sequence>
<organism evidence="21 22">
    <name type="scientific">Erysipelothrix inopinata</name>
    <dbReference type="NCBI Taxonomy" id="225084"/>
    <lineage>
        <taxon>Bacteria</taxon>
        <taxon>Bacillati</taxon>
        <taxon>Bacillota</taxon>
        <taxon>Erysipelotrichia</taxon>
        <taxon>Erysipelotrichales</taxon>
        <taxon>Erysipelotrichaceae</taxon>
        <taxon>Erysipelothrix</taxon>
    </lineage>
</organism>
<dbReference type="RefSeq" id="WP_187533710.1">
    <property type="nucleotide sequence ID" value="NZ_CBCSHU010000016.1"/>
</dbReference>
<accession>A0A7G9RYA9</accession>
<dbReference type="Gene3D" id="3.40.1190.10">
    <property type="entry name" value="Mur-like, catalytic domain"/>
    <property type="match status" value="1"/>
</dbReference>
<dbReference type="GO" id="GO:0009252">
    <property type="term" value="P:peptidoglycan biosynthetic process"/>
    <property type="evidence" value="ECO:0007669"/>
    <property type="project" value="UniProtKB-UniRule"/>
</dbReference>
<keyword evidence="17 18" id="KW-0131">Cell cycle</keyword>
<evidence type="ECO:0000256" key="9">
    <source>
        <dbReference type="ARBA" id="ARBA00022741"/>
    </source>
</evidence>
<evidence type="ECO:0000256" key="10">
    <source>
        <dbReference type="ARBA" id="ARBA00022840"/>
    </source>
</evidence>